<dbReference type="STRING" id="4529.A0A0E0PI40"/>
<protein>
    <submittedName>
        <fullName evidence="1">Uncharacterized protein</fullName>
    </submittedName>
</protein>
<evidence type="ECO:0000313" key="2">
    <source>
        <dbReference type="Proteomes" id="UP000008022"/>
    </source>
</evidence>
<name>A0A0E0PI40_ORYRU</name>
<dbReference type="Proteomes" id="UP000008022">
    <property type="component" value="Unassembled WGS sequence"/>
</dbReference>
<evidence type="ECO:0000313" key="1">
    <source>
        <dbReference type="EnsemblPlants" id="ORUFI05G05050.1"/>
    </source>
</evidence>
<proteinExistence type="predicted"/>
<dbReference type="HOGENOM" id="CLU_2137433_0_0_1"/>
<reference evidence="1" key="2">
    <citation type="submission" date="2015-06" db="UniProtKB">
        <authorList>
            <consortium name="EnsemblPlants"/>
        </authorList>
    </citation>
    <scope>IDENTIFICATION</scope>
</reference>
<organism evidence="1 2">
    <name type="scientific">Oryza rufipogon</name>
    <name type="common">Brownbeard rice</name>
    <name type="synonym">Asian wild rice</name>
    <dbReference type="NCBI Taxonomy" id="4529"/>
    <lineage>
        <taxon>Eukaryota</taxon>
        <taxon>Viridiplantae</taxon>
        <taxon>Streptophyta</taxon>
        <taxon>Embryophyta</taxon>
        <taxon>Tracheophyta</taxon>
        <taxon>Spermatophyta</taxon>
        <taxon>Magnoliopsida</taxon>
        <taxon>Liliopsida</taxon>
        <taxon>Poales</taxon>
        <taxon>Poaceae</taxon>
        <taxon>BOP clade</taxon>
        <taxon>Oryzoideae</taxon>
        <taxon>Oryzeae</taxon>
        <taxon>Oryzinae</taxon>
        <taxon>Oryza</taxon>
    </lineage>
</organism>
<dbReference type="AlphaFoldDB" id="A0A0E0PI40"/>
<sequence length="118" mass="12964">MSKKERGALFYTHICPLTHVPSGSQILWLGSSTEGNKEKCELVRPMHAAAAVLPVMGAWICNYRGSAKISTSESMNRLRLLLCAHDEPPNLSYGVHSFMLTLSSPEFQHPVSSNSYAS</sequence>
<accession>A0A0E0PI40</accession>
<dbReference type="EnsemblPlants" id="ORUFI05G05050.1">
    <property type="protein sequence ID" value="ORUFI05G05050.1"/>
    <property type="gene ID" value="ORUFI05G05050"/>
</dbReference>
<reference evidence="2" key="1">
    <citation type="submission" date="2013-06" db="EMBL/GenBank/DDBJ databases">
        <authorList>
            <person name="Zhao Q."/>
        </authorList>
    </citation>
    <scope>NUCLEOTIDE SEQUENCE</scope>
    <source>
        <strain evidence="2">cv. W1943</strain>
    </source>
</reference>
<dbReference type="Gramene" id="ORUFI05G05050.1">
    <property type="protein sequence ID" value="ORUFI05G05050.1"/>
    <property type="gene ID" value="ORUFI05G05050"/>
</dbReference>
<keyword evidence="2" id="KW-1185">Reference proteome</keyword>